<evidence type="ECO:0000256" key="5">
    <source>
        <dbReference type="ARBA" id="ARBA00022490"/>
    </source>
</evidence>
<evidence type="ECO:0000256" key="17">
    <source>
        <dbReference type="ARBA" id="ARBA00023187"/>
    </source>
</evidence>
<keyword evidence="9" id="KW-0677">Repeat</keyword>
<reference evidence="28" key="1">
    <citation type="journal article" date="2018" name="Genome Res.">
        <title>The genomic architecture and molecular evolution of ant odorant receptors.</title>
        <authorList>
            <person name="McKenzie S.K."/>
            <person name="Kronauer D.J.C."/>
        </authorList>
    </citation>
    <scope>NUCLEOTIDE SEQUENCE [LARGE SCALE GENOMIC DNA]</scope>
    <source>
        <strain evidence="28">Clonal line C1</strain>
    </source>
</reference>
<name>A0A3L8DHP3_OOCBI</name>
<dbReference type="Pfam" id="PF00096">
    <property type="entry name" value="zf-C2H2"/>
    <property type="match status" value="4"/>
</dbReference>
<accession>A0A3L8DHP3</accession>
<dbReference type="GO" id="GO:0005737">
    <property type="term" value="C:cytoplasm"/>
    <property type="evidence" value="ECO:0007669"/>
    <property type="project" value="UniProtKB-SubCell"/>
</dbReference>
<organism evidence="28">
    <name type="scientific">Ooceraea biroi</name>
    <name type="common">Clonal raider ant</name>
    <name type="synonym">Cerapachys biroi</name>
    <dbReference type="NCBI Taxonomy" id="2015173"/>
    <lineage>
        <taxon>Eukaryota</taxon>
        <taxon>Metazoa</taxon>
        <taxon>Ecdysozoa</taxon>
        <taxon>Arthropoda</taxon>
        <taxon>Hexapoda</taxon>
        <taxon>Insecta</taxon>
        <taxon>Pterygota</taxon>
        <taxon>Neoptera</taxon>
        <taxon>Endopterygota</taxon>
        <taxon>Hymenoptera</taxon>
        <taxon>Apocrita</taxon>
        <taxon>Aculeata</taxon>
        <taxon>Formicoidea</taxon>
        <taxon>Formicidae</taxon>
        <taxon>Dorylinae</taxon>
        <taxon>Ooceraea</taxon>
    </lineage>
</organism>
<dbReference type="GO" id="GO:0006457">
    <property type="term" value="P:protein folding"/>
    <property type="evidence" value="ECO:0007669"/>
    <property type="project" value="InterPro"/>
</dbReference>
<feature type="domain" description="C2H2-type" evidence="27">
    <location>
        <begin position="569"/>
        <end position="596"/>
    </location>
</feature>
<evidence type="ECO:0000256" key="15">
    <source>
        <dbReference type="ARBA" id="ARBA00023163"/>
    </source>
</evidence>
<keyword evidence="18" id="KW-0413">Isomerase</keyword>
<evidence type="ECO:0000259" key="26">
    <source>
        <dbReference type="PROSITE" id="PS50072"/>
    </source>
</evidence>
<feature type="domain" description="C2H2-type" evidence="27">
    <location>
        <begin position="199"/>
        <end position="222"/>
    </location>
</feature>
<dbReference type="GO" id="GO:0008380">
    <property type="term" value="P:RNA splicing"/>
    <property type="evidence" value="ECO:0007669"/>
    <property type="project" value="UniProtKB-KW"/>
</dbReference>
<dbReference type="GO" id="GO:0000978">
    <property type="term" value="F:RNA polymerase II cis-regulatory region sequence-specific DNA binding"/>
    <property type="evidence" value="ECO:0007669"/>
    <property type="project" value="TreeGrafter"/>
</dbReference>
<dbReference type="FunFam" id="3.30.160.60:FF:000100">
    <property type="entry name" value="Zinc finger 45-like"/>
    <property type="match status" value="1"/>
</dbReference>
<dbReference type="InterPro" id="IPR029000">
    <property type="entry name" value="Cyclophilin-like_dom_sf"/>
</dbReference>
<feature type="domain" description="C2H2-type" evidence="27">
    <location>
        <begin position="382"/>
        <end position="409"/>
    </location>
</feature>
<evidence type="ECO:0000256" key="21">
    <source>
        <dbReference type="ARBA" id="ARBA00040924"/>
    </source>
</evidence>
<evidence type="ECO:0000313" key="28">
    <source>
        <dbReference type="EMBL" id="RLU19964.1"/>
    </source>
</evidence>
<keyword evidence="11" id="KW-0862">Zinc</keyword>
<dbReference type="FunFam" id="3.30.160.60:FF:000446">
    <property type="entry name" value="Zinc finger protein"/>
    <property type="match status" value="1"/>
</dbReference>
<keyword evidence="10 24" id="KW-0863">Zinc-finger</keyword>
<evidence type="ECO:0000256" key="4">
    <source>
        <dbReference type="ARBA" id="ARBA00013194"/>
    </source>
</evidence>
<keyword evidence="19" id="KW-0539">Nucleus</keyword>
<dbReference type="CDD" id="cd01926">
    <property type="entry name" value="cyclophilin_ABH_like"/>
    <property type="match status" value="1"/>
</dbReference>
<feature type="domain" description="C2H2-type" evidence="27">
    <location>
        <begin position="541"/>
        <end position="568"/>
    </location>
</feature>
<feature type="region of interest" description="Disordered" evidence="25">
    <location>
        <begin position="665"/>
        <end position="691"/>
    </location>
</feature>
<dbReference type="InterPro" id="IPR002130">
    <property type="entry name" value="Cyclophilin-type_PPIase_dom"/>
</dbReference>
<dbReference type="GO" id="GO:0008270">
    <property type="term" value="F:zinc ion binding"/>
    <property type="evidence" value="ECO:0007669"/>
    <property type="project" value="UniProtKB-KW"/>
</dbReference>
<evidence type="ECO:0000256" key="14">
    <source>
        <dbReference type="ARBA" id="ARBA00023110"/>
    </source>
</evidence>
<feature type="domain" description="PPIase cyclophilin-type" evidence="26">
    <location>
        <begin position="967"/>
        <end position="1124"/>
    </location>
</feature>
<protein>
    <recommendedName>
        <fullName evidence="21">Peptidyl-prolyl cis-trans isomerase H</fullName>
        <ecNumber evidence="4">5.2.1.8</ecNumber>
    </recommendedName>
    <alternativeName>
        <fullName evidence="22">Rotamase H</fullName>
    </alternativeName>
</protein>
<gene>
    <name evidence="28" type="ORF">DMN91_008523</name>
</gene>
<keyword evidence="16" id="KW-0143">Chaperone</keyword>
<evidence type="ECO:0000256" key="19">
    <source>
        <dbReference type="ARBA" id="ARBA00023242"/>
    </source>
</evidence>
<keyword evidence="8" id="KW-0747">Spliceosome</keyword>
<dbReference type="PROSITE" id="PS00028">
    <property type="entry name" value="ZINC_FINGER_C2H2_1"/>
    <property type="match status" value="11"/>
</dbReference>
<dbReference type="Pfam" id="PF00160">
    <property type="entry name" value="Pro_isomerase"/>
    <property type="match status" value="1"/>
</dbReference>
<dbReference type="PANTHER" id="PTHR24399:SF70">
    <property type="entry name" value="C2H2-TYPE DOMAIN-CONTAINING PROTEIN"/>
    <property type="match status" value="1"/>
</dbReference>
<evidence type="ECO:0000256" key="20">
    <source>
        <dbReference type="ARBA" id="ARBA00038512"/>
    </source>
</evidence>
<comment type="caution">
    <text evidence="28">The sequence shown here is derived from an EMBL/GenBank/DDBJ whole genome shotgun (WGS) entry which is preliminary data.</text>
</comment>
<keyword evidence="14" id="KW-0697">Rotamase</keyword>
<dbReference type="OrthoDB" id="193499at2759"/>
<dbReference type="PROSITE" id="PS50157">
    <property type="entry name" value="ZINC_FINGER_C2H2_2"/>
    <property type="match status" value="11"/>
</dbReference>
<keyword evidence="6" id="KW-0507">mRNA processing</keyword>
<dbReference type="Gene3D" id="3.30.160.60">
    <property type="entry name" value="Classic Zinc Finger"/>
    <property type="match status" value="9"/>
</dbReference>
<keyword evidence="7" id="KW-0479">Metal-binding</keyword>
<dbReference type="Gene3D" id="2.40.100.10">
    <property type="entry name" value="Cyclophilin-like"/>
    <property type="match status" value="1"/>
</dbReference>
<feature type="domain" description="C2H2-type" evidence="27">
    <location>
        <begin position="456"/>
        <end position="483"/>
    </location>
</feature>
<keyword evidence="15" id="KW-0804">Transcription</keyword>
<evidence type="ECO:0000256" key="16">
    <source>
        <dbReference type="ARBA" id="ARBA00023186"/>
    </source>
</evidence>
<dbReference type="GO" id="GO:0016607">
    <property type="term" value="C:nuclear speck"/>
    <property type="evidence" value="ECO:0007669"/>
    <property type="project" value="UniProtKB-SubCell"/>
</dbReference>
<dbReference type="InterPro" id="IPR020892">
    <property type="entry name" value="Cyclophilin-type_PPIase_CS"/>
</dbReference>
<evidence type="ECO:0000256" key="11">
    <source>
        <dbReference type="ARBA" id="ARBA00022833"/>
    </source>
</evidence>
<evidence type="ECO:0000256" key="13">
    <source>
        <dbReference type="ARBA" id="ARBA00023015"/>
    </source>
</evidence>
<sequence>MEAHESEQYVAFPLAGVHDAIQESVISHEEICEPVDECVLQEDLTEVSVGNAVVNDVVESQGTVAEPSDEEDDNQTVYPMYIKQEEQQQYTSGDDESMAVEALRQLGGMYPFENKKLCCPTCKRLFTQEELSEHQSACTAKLSCTTCGEKFERKLDLNNHMVCHQVDRPHACRTCGNLFRSKSSLQAHMTQVHQVERPHKCAICSLEFQRPSSLSNHMKIHTYVAGRAIVQSQENSVAQPVQETFKKWSENASESQDASQMPSTSSAQAIQSYDVCQVQWPASSYGFNNEQSTMPSHQEQIETLQEFTVMPNGEVTQFSEYTEQTTIGNPVSSQGMNNQQYSLPLNSFNTPDGTVKIETISYSEASQQNYGEAEQADDGKRYACRHCGINFSRATALASHEKIHASKNWNMPIECEYCDKQFQDGNHLATHQANCTKKIMRSNLEQGVSNSKWGKHACTECGKKFATKQKMFRHQWIHRKKTHSCEVCGSQFEKQNELDEHRLSAHPGDSPFTCPDCGKSFVSRQGLWEHGRTHGGSPAHFQCDTCSKTFSSRQGYLIHNRTHTGERPYGCRFCWKAFRDGGTLRKHERIHTGERPHVCPLCTRAFNQKVVLREHVRWVHAAGKNETEANRPPYPCPLCGALNQDRDELCAHIVKHSDQMIAEAKAKTNNHTSPKSKTPKKKSSKVSVPCDPRIKPSTLQHLISKAEEDEALLSIADTSDKAEDMHVDMDDRQNNAFVVVTTTEKRNEGFIAISELKHGNIRFIVEGKEDENVHVIQVDQNHADPLSISDDATARIVATESVDDTVLDGAIGRSDMTTMHLIQSPKQNNTLNIISRQNESLPVLTIPNPQSHEDYSSQIVQVSGADISMDVITEGALKVEHEDHVQDEQDVLMQEEASHVIQVVHYHRRENDSDDFVCGICDEMFKDKNTLKEHIKVHIIRQEISTNMPTWNQIQAQLRNPNNPVVFFDVSVGTTEIGRMIFELFEDVCPKTSENFRQFCTGEYRKDGVPLGFKGAIFHRVIKDFMIQGGDFVNGDGTGVLSIYSGGTFPDENFTLKHDSPGLLSMANSGKDTNGCQFFITCAKCNFLDGKHVVFGRVIDGLLVMRKVENVPTGPNNKPKIPSIDPYQAYDSEGTINKTFESKENEYLKQKEETRKECYQENGIPAIAETIIVNGIDLRVIVDDHDGRRAIVQAGFRDRSLVSVPGDASGEAELPHELLVQSSRAFRSLRPVLVLRALVVRQHHLRGVLLDHADGVVDVVLGRVLLRHAEAQDVLAHHASWYHVYPAGRIDVGQQLLIHLVALLQPEAYQANPHVVQDLETPVLLHERLEPLRQPYVIPNVLLQAADTVQPHDEPELERAEPPAEWNTPVTVVDRLPRASVLKIEGIHHQRGRQFHPVAHPQAGAVEVHQQPLVGIRVEGVGVLDAGHERPHLGTDERIAGVCAVYVQPDVRVQLAHWPNLHEVVEGAGTGGAQRGGHVERYQAVRHVLLDGHFETLAA</sequence>
<evidence type="ECO:0000256" key="12">
    <source>
        <dbReference type="ARBA" id="ARBA00022990"/>
    </source>
</evidence>
<feature type="domain" description="C2H2-type" evidence="27">
    <location>
        <begin position="512"/>
        <end position="539"/>
    </location>
</feature>
<feature type="domain" description="C2H2-type" evidence="27">
    <location>
        <begin position="170"/>
        <end position="198"/>
    </location>
</feature>
<evidence type="ECO:0000256" key="9">
    <source>
        <dbReference type="ARBA" id="ARBA00022737"/>
    </source>
</evidence>
<dbReference type="PANTHER" id="PTHR24399">
    <property type="entry name" value="ZINC FINGER AND BTB DOMAIN-CONTAINING"/>
    <property type="match status" value="1"/>
</dbReference>
<dbReference type="Pfam" id="PF13912">
    <property type="entry name" value="zf-C2H2_6"/>
    <property type="match status" value="1"/>
</dbReference>
<evidence type="ECO:0000256" key="23">
    <source>
        <dbReference type="ARBA" id="ARBA00059766"/>
    </source>
</evidence>
<dbReference type="GO" id="GO:0005681">
    <property type="term" value="C:spliceosomal complex"/>
    <property type="evidence" value="ECO:0007669"/>
    <property type="project" value="UniProtKB-KW"/>
</dbReference>
<evidence type="ECO:0000259" key="27">
    <source>
        <dbReference type="PROSITE" id="PS50157"/>
    </source>
</evidence>
<reference evidence="28" key="2">
    <citation type="submission" date="2018-07" db="EMBL/GenBank/DDBJ databases">
        <authorList>
            <person name="Mckenzie S.K."/>
            <person name="Kronauer D.J.C."/>
        </authorList>
    </citation>
    <scope>NUCLEOTIDE SEQUENCE</scope>
    <source>
        <strain evidence="28">Clonal line C1</strain>
    </source>
</reference>
<evidence type="ECO:0000256" key="3">
    <source>
        <dbReference type="ARBA" id="ARBA00004496"/>
    </source>
</evidence>
<evidence type="ECO:0000256" key="25">
    <source>
        <dbReference type="SAM" id="MobiDB-lite"/>
    </source>
</evidence>
<feature type="domain" description="C2H2-type" evidence="27">
    <location>
        <begin position="597"/>
        <end position="625"/>
    </location>
</feature>
<comment type="subcellular location">
    <subcellularLocation>
        <location evidence="3">Cytoplasm</location>
    </subcellularLocation>
    <subcellularLocation>
        <location evidence="2">Nucleus speckle</location>
    </subcellularLocation>
</comment>
<dbReference type="SUPFAM" id="SSF50891">
    <property type="entry name" value="Cyclophilin-like"/>
    <property type="match status" value="1"/>
</dbReference>
<evidence type="ECO:0000256" key="10">
    <source>
        <dbReference type="ARBA" id="ARBA00022771"/>
    </source>
</evidence>
<evidence type="ECO:0000256" key="2">
    <source>
        <dbReference type="ARBA" id="ARBA00004324"/>
    </source>
</evidence>
<dbReference type="EMBL" id="QOIP01000008">
    <property type="protein sequence ID" value="RLU19964.1"/>
    <property type="molecule type" value="Genomic_DNA"/>
</dbReference>
<dbReference type="SUPFAM" id="SSF57667">
    <property type="entry name" value="beta-beta-alpha zinc fingers"/>
    <property type="match status" value="6"/>
</dbReference>
<keyword evidence="12" id="KW-0007">Acetylation</keyword>
<keyword evidence="17" id="KW-0508">mRNA splicing</keyword>
<proteinExistence type="inferred from homology"/>
<evidence type="ECO:0000256" key="24">
    <source>
        <dbReference type="PROSITE-ProRule" id="PRU00042"/>
    </source>
</evidence>
<dbReference type="InterPro" id="IPR036236">
    <property type="entry name" value="Znf_C2H2_sf"/>
</dbReference>
<evidence type="ECO:0000256" key="6">
    <source>
        <dbReference type="ARBA" id="ARBA00022664"/>
    </source>
</evidence>
<dbReference type="FunFam" id="2.40.100.10:FF:000017">
    <property type="entry name" value="Peptidyl-prolyl cis-trans isomerase"/>
    <property type="match status" value="1"/>
</dbReference>
<dbReference type="PROSITE" id="PS50072">
    <property type="entry name" value="CSA_PPIASE_2"/>
    <property type="match status" value="1"/>
</dbReference>
<dbReference type="FunFam" id="3.30.160.60:FF:000065">
    <property type="entry name" value="B-cell CLL/lymphoma 6, member B"/>
    <property type="match status" value="1"/>
</dbReference>
<dbReference type="SMART" id="SM00355">
    <property type="entry name" value="ZnF_C2H2"/>
    <property type="match status" value="13"/>
</dbReference>
<keyword evidence="5" id="KW-0963">Cytoplasm</keyword>
<feature type="domain" description="C2H2-type" evidence="27">
    <location>
        <begin position="916"/>
        <end position="943"/>
    </location>
</feature>
<dbReference type="GO" id="GO:0006397">
    <property type="term" value="P:mRNA processing"/>
    <property type="evidence" value="ECO:0007669"/>
    <property type="project" value="UniProtKB-KW"/>
</dbReference>
<feature type="domain" description="C2H2-type" evidence="27">
    <location>
        <begin position="142"/>
        <end position="169"/>
    </location>
</feature>
<dbReference type="Proteomes" id="UP000279307">
    <property type="component" value="Chromosome 8"/>
</dbReference>
<evidence type="ECO:0000256" key="18">
    <source>
        <dbReference type="ARBA" id="ARBA00023235"/>
    </source>
</evidence>
<dbReference type="GO" id="GO:0003755">
    <property type="term" value="F:peptidyl-prolyl cis-trans isomerase activity"/>
    <property type="evidence" value="ECO:0007669"/>
    <property type="project" value="UniProtKB-KW"/>
</dbReference>
<comment type="catalytic activity">
    <reaction evidence="1">
        <text>[protein]-peptidylproline (omega=180) = [protein]-peptidylproline (omega=0)</text>
        <dbReference type="Rhea" id="RHEA:16237"/>
        <dbReference type="Rhea" id="RHEA-COMP:10747"/>
        <dbReference type="Rhea" id="RHEA-COMP:10748"/>
        <dbReference type="ChEBI" id="CHEBI:83833"/>
        <dbReference type="ChEBI" id="CHEBI:83834"/>
        <dbReference type="EC" id="5.2.1.8"/>
    </reaction>
</comment>
<comment type="similarity">
    <text evidence="20">Belongs to the cyclophilin-type PPIase family. PPIase H subfamily.</text>
</comment>
<dbReference type="PROSITE" id="PS00170">
    <property type="entry name" value="CSA_PPIASE_1"/>
    <property type="match status" value="1"/>
</dbReference>
<evidence type="ECO:0000256" key="7">
    <source>
        <dbReference type="ARBA" id="ARBA00022723"/>
    </source>
</evidence>
<dbReference type="FunFam" id="3.30.160.60:FF:002343">
    <property type="entry name" value="Zinc finger protein 33A"/>
    <property type="match status" value="1"/>
</dbReference>
<keyword evidence="13" id="KW-0805">Transcription regulation</keyword>
<evidence type="ECO:0000256" key="1">
    <source>
        <dbReference type="ARBA" id="ARBA00000971"/>
    </source>
</evidence>
<evidence type="ECO:0000256" key="8">
    <source>
        <dbReference type="ARBA" id="ARBA00022728"/>
    </source>
</evidence>
<comment type="function">
    <text evidence="23">PPIase that catalyzes the cis-trans isomerization of proline imidic peptide bonds in oligopeptides and may therefore assist protein folding. Participates in pre-mRNA splicing. May play a role in the assembly of the U4/U5/U6 tri-snRNP complex, one of the building blocks of the spliceosome. May act as a chaperone.</text>
</comment>
<dbReference type="InterPro" id="IPR013087">
    <property type="entry name" value="Znf_C2H2_type"/>
</dbReference>
<dbReference type="EC" id="5.2.1.8" evidence="4"/>
<dbReference type="GO" id="GO:0001227">
    <property type="term" value="F:DNA-binding transcription repressor activity, RNA polymerase II-specific"/>
    <property type="evidence" value="ECO:0007669"/>
    <property type="project" value="TreeGrafter"/>
</dbReference>
<dbReference type="PRINTS" id="PR00153">
    <property type="entry name" value="CSAPPISMRASE"/>
</dbReference>
<feature type="domain" description="C2H2-type" evidence="27">
    <location>
        <begin position="483"/>
        <end position="511"/>
    </location>
</feature>
<evidence type="ECO:0000256" key="22">
    <source>
        <dbReference type="ARBA" id="ARBA00041924"/>
    </source>
</evidence>